<dbReference type="RefSeq" id="WP_013080600.1">
    <property type="nucleotide sequence ID" value="NZ_CP027850.1"/>
</dbReference>
<dbReference type="SUPFAM" id="SSF53335">
    <property type="entry name" value="S-adenosyl-L-methionine-dependent methyltransferases"/>
    <property type="match status" value="1"/>
</dbReference>
<reference evidence="2 3" key="1">
    <citation type="journal article" date="2015" name="Biotechnol. Bioeng.">
        <title>Genome sequence and phenotypic characterization of Caulobacter segnis.</title>
        <authorList>
            <person name="Patel S."/>
            <person name="Fletcher B."/>
            <person name="Scott D.C."/>
            <person name="Ely B."/>
        </authorList>
    </citation>
    <scope>NUCLEOTIDE SEQUENCE [LARGE SCALE GENOMIC DNA]</scope>
    <source>
        <strain evidence="2 3">TK0059</strain>
    </source>
</reference>
<gene>
    <name evidence="2" type="ORF">B7G68_18055</name>
</gene>
<feature type="domain" description="Methyltransferase" evidence="1">
    <location>
        <begin position="60"/>
        <end position="156"/>
    </location>
</feature>
<dbReference type="EMBL" id="CP027850">
    <property type="protein sequence ID" value="AVQ03577.1"/>
    <property type="molecule type" value="Genomic_DNA"/>
</dbReference>
<keyword evidence="2" id="KW-0808">Transferase</keyword>
<proteinExistence type="predicted"/>
<keyword evidence="3" id="KW-1185">Reference proteome</keyword>
<protein>
    <submittedName>
        <fullName evidence="2">Class I SAM-dependent methyltransferase</fullName>
    </submittedName>
</protein>
<dbReference type="Pfam" id="PF13847">
    <property type="entry name" value="Methyltransf_31"/>
    <property type="match status" value="1"/>
</dbReference>
<evidence type="ECO:0000313" key="3">
    <source>
        <dbReference type="Proteomes" id="UP000240527"/>
    </source>
</evidence>
<dbReference type="Proteomes" id="UP000240527">
    <property type="component" value="Chromosome"/>
</dbReference>
<dbReference type="GO" id="GO:0032259">
    <property type="term" value="P:methylation"/>
    <property type="evidence" value="ECO:0007669"/>
    <property type="project" value="UniProtKB-KW"/>
</dbReference>
<dbReference type="Gene3D" id="3.40.50.150">
    <property type="entry name" value="Vaccinia Virus protein VP39"/>
    <property type="match status" value="1"/>
</dbReference>
<evidence type="ECO:0000259" key="1">
    <source>
        <dbReference type="Pfam" id="PF13847"/>
    </source>
</evidence>
<organism evidence="2 3">
    <name type="scientific">Caulobacter segnis</name>
    <dbReference type="NCBI Taxonomy" id="88688"/>
    <lineage>
        <taxon>Bacteria</taxon>
        <taxon>Pseudomonadati</taxon>
        <taxon>Pseudomonadota</taxon>
        <taxon>Alphaproteobacteria</taxon>
        <taxon>Caulobacterales</taxon>
        <taxon>Caulobacteraceae</taxon>
        <taxon>Caulobacter</taxon>
    </lineage>
</organism>
<dbReference type="GO" id="GO:0008168">
    <property type="term" value="F:methyltransferase activity"/>
    <property type="evidence" value="ECO:0007669"/>
    <property type="project" value="UniProtKB-KW"/>
</dbReference>
<name>A0ABM6TK25_9CAUL</name>
<dbReference type="InterPro" id="IPR029063">
    <property type="entry name" value="SAM-dependent_MTases_sf"/>
</dbReference>
<dbReference type="PANTHER" id="PTHR43861">
    <property type="entry name" value="TRANS-ACONITATE 2-METHYLTRANSFERASE-RELATED"/>
    <property type="match status" value="1"/>
</dbReference>
<dbReference type="CDD" id="cd02440">
    <property type="entry name" value="AdoMet_MTases"/>
    <property type="match status" value="1"/>
</dbReference>
<sequence>MDNVTTRVAAQYSAYSYPEAFVDLDVRVRSGHAEYGDPSLFERMFWPEGARKAPPRILIAGCGTVQAAVIAYNNPASRVVGIDLSDASLGHERFLREKFELTNLELYQGDLREVGEIGEKFDLIVSTGVLHHMADPAEGLAALKSVLAPDGAMYIMVYAAVGRAGVYLLQDAFRRMGLSHTPEDVAFARRVLDLLPIDHPVQRYRHTVQDLSYDAGFVDSFLHPQDRAYTVPQLLDWVEGVGLGFQSWMQNARYEPQAFLPPEVAERLAPLSDRDRWASVEALQGSLLRHSFILRHADQVHRLDLESDDFLTYRPCRFPNARLEVQEGAMHVISGPGRFPVSPAEAATFEWCDGARTIASMEADPLFAAFDREARLAFFRGHFLRMWRLGVMMFQR</sequence>
<dbReference type="PANTHER" id="PTHR43861:SF1">
    <property type="entry name" value="TRANS-ACONITATE 2-METHYLTRANSFERASE"/>
    <property type="match status" value="1"/>
</dbReference>
<evidence type="ECO:0000313" key="2">
    <source>
        <dbReference type="EMBL" id="AVQ03577.1"/>
    </source>
</evidence>
<dbReference type="InterPro" id="IPR025714">
    <property type="entry name" value="Methyltranfer_dom"/>
</dbReference>
<accession>A0ABM6TK25</accession>
<keyword evidence="2" id="KW-0489">Methyltransferase</keyword>